<dbReference type="RefSeq" id="WP_203790254.1">
    <property type="nucleotide sequence ID" value="NZ_BOMV01000105.1"/>
</dbReference>
<evidence type="ECO:0000256" key="1">
    <source>
        <dbReference type="SAM" id="Phobius"/>
    </source>
</evidence>
<keyword evidence="3" id="KW-1185">Reference proteome</keyword>
<proteinExistence type="predicted"/>
<keyword evidence="1" id="KW-1133">Transmembrane helix</keyword>
<comment type="caution">
    <text evidence="2">The sequence shown here is derived from an EMBL/GenBank/DDBJ whole genome shotgun (WGS) entry which is preliminary data.</text>
</comment>
<dbReference type="Proteomes" id="UP000636960">
    <property type="component" value="Unassembled WGS sequence"/>
</dbReference>
<feature type="transmembrane region" description="Helical" evidence="1">
    <location>
        <begin position="22"/>
        <end position="40"/>
    </location>
</feature>
<name>A0A919MVJ5_9ACTN</name>
<protein>
    <submittedName>
        <fullName evidence="2">Uncharacterized protein</fullName>
    </submittedName>
</protein>
<evidence type="ECO:0000313" key="2">
    <source>
        <dbReference type="EMBL" id="GIF01482.1"/>
    </source>
</evidence>
<dbReference type="AlphaFoldDB" id="A0A919MVJ5"/>
<keyword evidence="1" id="KW-0812">Transmembrane</keyword>
<gene>
    <name evidence="2" type="ORF">Ari01nite_89460</name>
</gene>
<sequence length="76" mass="8300">MNEIADTAYNVTSQIFGPESGVPWWAWMFVLVAMFWKVAVSEPKTAQEAAEDRDRALIAEIADGNGGGKKGKKGKK</sequence>
<dbReference type="EMBL" id="BOMV01000105">
    <property type="protein sequence ID" value="GIF01482.1"/>
    <property type="molecule type" value="Genomic_DNA"/>
</dbReference>
<accession>A0A919MVJ5</accession>
<organism evidence="2 3">
    <name type="scientific">Paractinoplanes rishiriensis</name>
    <dbReference type="NCBI Taxonomy" id="1050105"/>
    <lineage>
        <taxon>Bacteria</taxon>
        <taxon>Bacillati</taxon>
        <taxon>Actinomycetota</taxon>
        <taxon>Actinomycetes</taxon>
        <taxon>Micromonosporales</taxon>
        <taxon>Micromonosporaceae</taxon>
        <taxon>Paractinoplanes</taxon>
    </lineage>
</organism>
<reference evidence="2" key="1">
    <citation type="submission" date="2021-01" db="EMBL/GenBank/DDBJ databases">
        <title>Whole genome shotgun sequence of Actinoplanes rishiriensis NBRC 108556.</title>
        <authorList>
            <person name="Komaki H."/>
            <person name="Tamura T."/>
        </authorList>
    </citation>
    <scope>NUCLEOTIDE SEQUENCE</scope>
    <source>
        <strain evidence="2">NBRC 108556</strain>
    </source>
</reference>
<keyword evidence="1" id="KW-0472">Membrane</keyword>
<evidence type="ECO:0000313" key="3">
    <source>
        <dbReference type="Proteomes" id="UP000636960"/>
    </source>
</evidence>